<dbReference type="GO" id="GO:0005886">
    <property type="term" value="C:plasma membrane"/>
    <property type="evidence" value="ECO:0007669"/>
    <property type="project" value="UniProtKB-SubCell"/>
</dbReference>
<dbReference type="Pfam" id="PF07681">
    <property type="entry name" value="DoxX"/>
    <property type="match status" value="1"/>
</dbReference>
<dbReference type="AlphaFoldDB" id="A0A2U0HXH0"/>
<dbReference type="Proteomes" id="UP000245962">
    <property type="component" value="Unassembled WGS sequence"/>
</dbReference>
<keyword evidence="6 7" id="KW-0472">Membrane</keyword>
<keyword evidence="4 7" id="KW-0812">Transmembrane</keyword>
<dbReference type="EMBL" id="QEHR01000008">
    <property type="protein sequence ID" value="PVW13564.1"/>
    <property type="molecule type" value="Genomic_DNA"/>
</dbReference>
<dbReference type="RefSeq" id="WP_116695192.1">
    <property type="nucleotide sequence ID" value="NZ_QEHR01000008.1"/>
</dbReference>
<dbReference type="PANTHER" id="PTHR33452:SF1">
    <property type="entry name" value="INNER MEMBRANE PROTEIN YPHA-RELATED"/>
    <property type="match status" value="1"/>
</dbReference>
<name>A0A2U0HXH0_9FLAO</name>
<feature type="transmembrane region" description="Helical" evidence="7">
    <location>
        <begin position="100"/>
        <end position="120"/>
    </location>
</feature>
<evidence type="ECO:0000256" key="1">
    <source>
        <dbReference type="ARBA" id="ARBA00004651"/>
    </source>
</evidence>
<keyword evidence="9" id="KW-1185">Reference proteome</keyword>
<keyword evidence="3" id="KW-1003">Cell membrane</keyword>
<evidence type="ECO:0000256" key="6">
    <source>
        <dbReference type="ARBA" id="ARBA00023136"/>
    </source>
</evidence>
<organism evidence="8 9">
    <name type="scientific">Marixanthomonas spongiae</name>
    <dbReference type="NCBI Taxonomy" id="2174845"/>
    <lineage>
        <taxon>Bacteria</taxon>
        <taxon>Pseudomonadati</taxon>
        <taxon>Bacteroidota</taxon>
        <taxon>Flavobacteriia</taxon>
        <taxon>Flavobacteriales</taxon>
        <taxon>Flavobacteriaceae</taxon>
        <taxon>Marixanthomonas</taxon>
    </lineage>
</organism>
<comment type="similarity">
    <text evidence="2">Belongs to the DoxX family.</text>
</comment>
<dbReference type="PANTHER" id="PTHR33452">
    <property type="entry name" value="OXIDOREDUCTASE CATD-RELATED"/>
    <property type="match status" value="1"/>
</dbReference>
<evidence type="ECO:0000256" key="2">
    <source>
        <dbReference type="ARBA" id="ARBA00006679"/>
    </source>
</evidence>
<evidence type="ECO:0000256" key="3">
    <source>
        <dbReference type="ARBA" id="ARBA00022475"/>
    </source>
</evidence>
<evidence type="ECO:0000256" key="5">
    <source>
        <dbReference type="ARBA" id="ARBA00022989"/>
    </source>
</evidence>
<comment type="caution">
    <text evidence="8">The sequence shown here is derived from an EMBL/GenBank/DDBJ whole genome shotgun (WGS) entry which is preliminary data.</text>
</comment>
<gene>
    <name evidence="8" type="ORF">DDV96_12990</name>
</gene>
<reference evidence="8 9" key="1">
    <citation type="submission" date="2018-04" db="EMBL/GenBank/DDBJ databases">
        <title>Marixanthomonas spongiae HN-E44 sp. nov., isolated from a marine sponge.</title>
        <authorList>
            <person name="Luo L."/>
            <person name="Zhuang L."/>
        </authorList>
    </citation>
    <scope>NUCLEOTIDE SEQUENCE [LARGE SCALE GENOMIC DNA]</scope>
    <source>
        <strain evidence="8 9">HN-E44</strain>
    </source>
</reference>
<protein>
    <submittedName>
        <fullName evidence="8">DoxX family protein</fullName>
    </submittedName>
</protein>
<dbReference type="InterPro" id="IPR051907">
    <property type="entry name" value="DoxX-like_oxidoreductase"/>
</dbReference>
<evidence type="ECO:0000256" key="7">
    <source>
        <dbReference type="SAM" id="Phobius"/>
    </source>
</evidence>
<evidence type="ECO:0000313" key="8">
    <source>
        <dbReference type="EMBL" id="PVW13564.1"/>
    </source>
</evidence>
<evidence type="ECO:0000256" key="4">
    <source>
        <dbReference type="ARBA" id="ARBA00022692"/>
    </source>
</evidence>
<evidence type="ECO:0000313" key="9">
    <source>
        <dbReference type="Proteomes" id="UP000245962"/>
    </source>
</evidence>
<accession>A0A2U0HXH0</accession>
<feature type="transmembrane region" description="Helical" evidence="7">
    <location>
        <begin position="45"/>
        <end position="65"/>
    </location>
</feature>
<feature type="transmembrane region" description="Helical" evidence="7">
    <location>
        <begin position="7"/>
        <end position="25"/>
    </location>
</feature>
<keyword evidence="5 7" id="KW-1133">Transmembrane helix</keyword>
<dbReference type="InterPro" id="IPR032808">
    <property type="entry name" value="DoxX"/>
</dbReference>
<dbReference type="OrthoDB" id="9813193at2"/>
<proteinExistence type="inferred from homology"/>
<comment type="subcellular location">
    <subcellularLocation>
        <location evidence="1">Cell membrane</location>
        <topology evidence="1">Multi-pass membrane protein</topology>
    </subcellularLocation>
</comment>
<sequence length="123" mass="13477">MTTTYHFALLFLRLTFSGILLTHGIPKVLNVMDGNFEFVDPIGLGPVVSLILAIVAEVLCPLLIILGLKTRIATLPTIITMAVAAFIHHSNDPFNIKEMALLYLFGFIAIVLLGPGRFSLDRN</sequence>
<feature type="transmembrane region" description="Helical" evidence="7">
    <location>
        <begin position="72"/>
        <end position="88"/>
    </location>
</feature>